<name>A0A3B4UY11_SERDU</name>
<feature type="compositionally biased region" description="Low complexity" evidence="7">
    <location>
        <begin position="253"/>
        <end position="264"/>
    </location>
</feature>
<evidence type="ECO:0000313" key="9">
    <source>
        <dbReference type="Ensembl" id="ENSSDUP00000023309.1"/>
    </source>
</evidence>
<dbReference type="Gene3D" id="3.40.50.10140">
    <property type="entry name" value="Toll/interleukin-1 receptor homology (TIR) domain"/>
    <property type="match status" value="1"/>
</dbReference>
<dbReference type="Ensembl" id="ENSSDUT00000023743.1">
    <property type="protein sequence ID" value="ENSSDUP00000023309.1"/>
    <property type="gene ID" value="ENSSDUG00000016955.1"/>
</dbReference>
<dbReference type="RefSeq" id="XP_022611093.1">
    <property type="nucleotide sequence ID" value="XM_022755372.1"/>
</dbReference>
<feature type="domain" description="TIR" evidence="8">
    <location>
        <begin position="337"/>
        <end position="469"/>
    </location>
</feature>
<dbReference type="RefSeq" id="XP_022611094.1">
    <property type="nucleotide sequence ID" value="XM_022755373.1"/>
</dbReference>
<keyword evidence="10" id="KW-1185">Reference proteome</keyword>
<dbReference type="PROSITE" id="PS50104">
    <property type="entry name" value="TIR"/>
    <property type="match status" value="1"/>
</dbReference>
<accession>A0A3B4UY11</accession>
<dbReference type="GO" id="GO:0045087">
    <property type="term" value="P:innate immune response"/>
    <property type="evidence" value="ECO:0007669"/>
    <property type="project" value="UniProtKB-KW"/>
</dbReference>
<evidence type="ECO:0000256" key="6">
    <source>
        <dbReference type="ARBA" id="ARBA00023198"/>
    </source>
</evidence>
<evidence type="ECO:0000256" key="3">
    <source>
        <dbReference type="ARBA" id="ARBA00022553"/>
    </source>
</evidence>
<reference evidence="9" key="1">
    <citation type="submission" date="2025-08" db="UniProtKB">
        <authorList>
            <consortium name="Ensembl"/>
        </authorList>
    </citation>
    <scope>IDENTIFICATION</scope>
</reference>
<dbReference type="GO" id="GO:0005768">
    <property type="term" value="C:endosome"/>
    <property type="evidence" value="ECO:0007669"/>
    <property type="project" value="TreeGrafter"/>
</dbReference>
<dbReference type="STRING" id="41447.ENSSDUP00000023309"/>
<organism evidence="9 10">
    <name type="scientific">Seriola dumerili</name>
    <name type="common">Greater amberjack</name>
    <name type="synonym">Caranx dumerili</name>
    <dbReference type="NCBI Taxonomy" id="41447"/>
    <lineage>
        <taxon>Eukaryota</taxon>
        <taxon>Metazoa</taxon>
        <taxon>Chordata</taxon>
        <taxon>Craniata</taxon>
        <taxon>Vertebrata</taxon>
        <taxon>Euteleostomi</taxon>
        <taxon>Actinopterygii</taxon>
        <taxon>Neopterygii</taxon>
        <taxon>Teleostei</taxon>
        <taxon>Neoteleostei</taxon>
        <taxon>Acanthomorphata</taxon>
        <taxon>Carangaria</taxon>
        <taxon>Carangiformes</taxon>
        <taxon>Carangidae</taxon>
        <taxon>Seriola</taxon>
    </lineage>
</organism>
<comment type="subcellular location">
    <subcellularLocation>
        <location evidence="1">Cytoplasm</location>
    </subcellularLocation>
</comment>
<dbReference type="KEGG" id="sdu:111229163"/>
<dbReference type="Pfam" id="PF13676">
    <property type="entry name" value="TIR_2"/>
    <property type="match status" value="1"/>
</dbReference>
<evidence type="ECO:0000259" key="8">
    <source>
        <dbReference type="PROSITE" id="PS50104"/>
    </source>
</evidence>
<dbReference type="Pfam" id="PF17798">
    <property type="entry name" value="TRIF-NTD"/>
    <property type="match status" value="1"/>
</dbReference>
<dbReference type="InterPro" id="IPR000157">
    <property type="entry name" value="TIR_dom"/>
</dbReference>
<dbReference type="InterPro" id="IPR040886">
    <property type="entry name" value="TRIF_N"/>
</dbReference>
<dbReference type="OMA" id="TRHGWQD"/>
<dbReference type="InterPro" id="IPR035897">
    <property type="entry name" value="Toll_tir_struct_dom_sf"/>
</dbReference>
<keyword evidence="2" id="KW-0963">Cytoplasm</keyword>
<dbReference type="PANTHER" id="PTHR47230">
    <property type="entry name" value="TIR DOMAIN-CONTAINING ADAPTER MOLECULE 1"/>
    <property type="match status" value="1"/>
</dbReference>
<dbReference type="GO" id="GO:0032728">
    <property type="term" value="P:positive regulation of interferon-beta production"/>
    <property type="evidence" value="ECO:0007669"/>
    <property type="project" value="Ensembl"/>
</dbReference>
<keyword evidence="5" id="KW-0391">Immunity</keyword>
<evidence type="ECO:0000313" key="10">
    <source>
        <dbReference type="Proteomes" id="UP000261420"/>
    </source>
</evidence>
<dbReference type="Proteomes" id="UP000261420">
    <property type="component" value="Unplaced"/>
</dbReference>
<evidence type="ECO:0000256" key="5">
    <source>
        <dbReference type="ARBA" id="ARBA00022859"/>
    </source>
</evidence>
<dbReference type="GO" id="GO:0005794">
    <property type="term" value="C:Golgi apparatus"/>
    <property type="evidence" value="ECO:0007669"/>
    <property type="project" value="Ensembl"/>
</dbReference>
<evidence type="ECO:0000256" key="2">
    <source>
        <dbReference type="ARBA" id="ARBA00022490"/>
    </source>
</evidence>
<feature type="region of interest" description="Disordered" evidence="7">
    <location>
        <begin position="566"/>
        <end position="588"/>
    </location>
</feature>
<dbReference type="GO" id="GO:0035666">
    <property type="term" value="P:TRIF-dependent toll-like receptor signaling pathway"/>
    <property type="evidence" value="ECO:0007669"/>
    <property type="project" value="InterPro"/>
</dbReference>
<keyword evidence="6" id="KW-0395">Inflammatory response</keyword>
<dbReference type="GeneTree" id="ENSGT00940000163706"/>
<dbReference type="AlphaFoldDB" id="A0A3B4UY11"/>
<dbReference type="RefSeq" id="XP_022611095.1">
    <property type="nucleotide sequence ID" value="XM_022755374.1"/>
</dbReference>
<keyword evidence="4" id="KW-0399">Innate immunity</keyword>
<keyword evidence="3" id="KW-0597">Phosphoprotein</keyword>
<protein>
    <submittedName>
        <fullName evidence="9">TIR domain containing adaptor molecule 1</fullName>
    </submittedName>
</protein>
<evidence type="ECO:0000256" key="1">
    <source>
        <dbReference type="ARBA" id="ARBA00004496"/>
    </source>
</evidence>
<reference evidence="9" key="2">
    <citation type="submission" date="2025-09" db="UniProtKB">
        <authorList>
            <consortium name="Ensembl"/>
        </authorList>
    </citation>
    <scope>IDENTIFICATION</scope>
</reference>
<dbReference type="GO" id="GO:0043123">
    <property type="term" value="P:positive regulation of canonical NF-kappaB signal transduction"/>
    <property type="evidence" value="ECO:0007669"/>
    <property type="project" value="Ensembl"/>
</dbReference>
<dbReference type="GO" id="GO:0035591">
    <property type="term" value="F:signaling adaptor activity"/>
    <property type="evidence" value="ECO:0007669"/>
    <property type="project" value="TreeGrafter"/>
</dbReference>
<dbReference type="InterPro" id="IPR046946">
    <property type="entry name" value="TCAM1/2"/>
</dbReference>
<dbReference type="Gene3D" id="1.25.40.780">
    <property type="match status" value="1"/>
</dbReference>
<sequence length="588" mass="66357">MSHGGQGNQGTGLRDIFDILVKEPLERLLSLKIQLGETPEDNIIHALCLIILHREAQALEKLQMLKNNYLADHLAEKWRMSGGKLEDFRVHCGNFEEFTGESLAALARIFKVLHEQKLCDPNLRNLAYQRALSTDSQRTSYVENLEYDPLREEAKVVCGPEFEEWICSPRDLKSGSYHDPHRSLDEVNTTLKITDQSERAYSLPSPLQASSSMPSYPTHLEMSISPTISFQGDKITPETSDKSNSCILLAPGQPQSSEEPQPKSNELAQLEANKDSKMESRKCDHHIIQNETPNQTTKPSTEPKFALPTATNTCVPKVPVPNEKHECKGAEAEEEVVFYAFVILHAPEDGDMAENIKDKIEAVAGCTGATFSEDFAVPGKSTLRCVEDAINNSAFTLLLFTRNFNTQLVEMKTDTALVNSINKKYKHNTVVPLLPRENCMPREGIPLVVQRLNPLDEKRNFEKKIKKFLIPAHIERQKKIWTKGQEVKCQIERQDNLKQLNECQKKLIQECKKAELEERENLNLSLQQNLLLGPEQDGGGGMARWQQQPGHIHITNANYVMVGNDSKMNVDHRGHTDKDNSCSSEEEQ</sequence>
<evidence type="ECO:0000256" key="4">
    <source>
        <dbReference type="ARBA" id="ARBA00022588"/>
    </source>
</evidence>
<dbReference type="CTD" id="148022"/>
<feature type="compositionally biased region" description="Basic and acidic residues" evidence="7">
    <location>
        <begin position="568"/>
        <end position="580"/>
    </location>
</feature>
<proteinExistence type="predicted"/>
<dbReference type="PANTHER" id="PTHR47230:SF1">
    <property type="entry name" value="TIR DOMAIN-CONTAINING ADAPTER MOLECULE 1"/>
    <property type="match status" value="1"/>
</dbReference>
<evidence type="ECO:0000256" key="7">
    <source>
        <dbReference type="SAM" id="MobiDB-lite"/>
    </source>
</evidence>
<dbReference type="GeneID" id="111229163"/>
<feature type="region of interest" description="Disordered" evidence="7">
    <location>
        <begin position="230"/>
        <end position="264"/>
    </location>
</feature>
<dbReference type="GO" id="GO:0006954">
    <property type="term" value="P:inflammatory response"/>
    <property type="evidence" value="ECO:0007669"/>
    <property type="project" value="UniProtKB-KW"/>
</dbReference>